<dbReference type="EMBL" id="UZAL01001555">
    <property type="protein sequence ID" value="VDO77895.1"/>
    <property type="molecule type" value="Genomic_DNA"/>
</dbReference>
<evidence type="ECO:0000313" key="2">
    <source>
        <dbReference type="Proteomes" id="UP000269396"/>
    </source>
</evidence>
<name>A0A183NH21_9TREM</name>
<proteinExistence type="predicted"/>
<protein>
    <submittedName>
        <fullName evidence="1">Uncharacterized protein</fullName>
    </submittedName>
</protein>
<sequence length="325" mass="37594">MRFSRSKCKLLLQNSPVSTPELRIGSEVVERVDNFTYLGSLISPNGLVSDEISARIRKARLAFVNLRHNGLVSDEISARIRKARLAFANLRHLWRRRDIRLSIKGRVYCAAVRSVLIYGSETWLLRVEDIRKLLVFDHRCLRNIAGVCWDHWVSNSEVRHSALRNDSKSVDEVVNLHRLRWLGHALRMPEQKLPRRPMLIGVGDGWKKIKGGQTKMWHQNIAGVCWDHRVSNSEVRHSALKNDSKSVDEVVNLHRLRWLGHALRMPEQKLPRRPMLIGVGDGWKKIKGGQTKMWHQCLKSITSSLGHVIIIIIRSFIQHYTFRTT</sequence>
<evidence type="ECO:0000313" key="1">
    <source>
        <dbReference type="EMBL" id="VDO77895.1"/>
    </source>
</evidence>
<accession>A0A183NH21</accession>
<dbReference type="Proteomes" id="UP000269396">
    <property type="component" value="Unassembled WGS sequence"/>
</dbReference>
<dbReference type="STRING" id="31246.A0A183NH21"/>
<organism evidence="1 2">
    <name type="scientific">Schistosoma mattheei</name>
    <dbReference type="NCBI Taxonomy" id="31246"/>
    <lineage>
        <taxon>Eukaryota</taxon>
        <taxon>Metazoa</taxon>
        <taxon>Spiralia</taxon>
        <taxon>Lophotrochozoa</taxon>
        <taxon>Platyhelminthes</taxon>
        <taxon>Trematoda</taxon>
        <taxon>Digenea</taxon>
        <taxon>Strigeidida</taxon>
        <taxon>Schistosomatoidea</taxon>
        <taxon>Schistosomatidae</taxon>
        <taxon>Schistosoma</taxon>
    </lineage>
</organism>
<reference evidence="1 2" key="1">
    <citation type="submission" date="2018-11" db="EMBL/GenBank/DDBJ databases">
        <authorList>
            <consortium name="Pathogen Informatics"/>
        </authorList>
    </citation>
    <scope>NUCLEOTIDE SEQUENCE [LARGE SCALE GENOMIC DNA]</scope>
    <source>
        <strain>Denwood</strain>
        <strain evidence="2">Zambia</strain>
    </source>
</reference>
<dbReference type="PANTHER" id="PTHR47027">
    <property type="entry name" value="REVERSE TRANSCRIPTASE DOMAIN-CONTAINING PROTEIN"/>
    <property type="match status" value="1"/>
</dbReference>
<dbReference type="PANTHER" id="PTHR47027:SF25">
    <property type="entry name" value="REVERSE TRANSCRIPTASE DOMAIN-CONTAINING PROTEIN"/>
    <property type="match status" value="1"/>
</dbReference>
<gene>
    <name evidence="1" type="ORF">SMTD_LOCUS1407</name>
</gene>
<dbReference type="AlphaFoldDB" id="A0A183NH21"/>
<keyword evidence="2" id="KW-1185">Reference proteome</keyword>